<evidence type="ECO:0000313" key="2">
    <source>
        <dbReference type="EMBL" id="THU46859.1"/>
    </source>
</evidence>
<comment type="caution">
    <text evidence="2">The sequence shown here is derived from an EMBL/GenBank/DDBJ whole genome shotgun (WGS) entry which is preliminary data.</text>
</comment>
<evidence type="ECO:0000313" key="3">
    <source>
        <dbReference type="Proteomes" id="UP000317650"/>
    </source>
</evidence>
<keyword evidence="3" id="KW-1185">Reference proteome</keyword>
<proteinExistence type="predicted"/>
<organism evidence="2 3">
    <name type="scientific">Musa balbisiana</name>
    <name type="common">Banana</name>
    <dbReference type="NCBI Taxonomy" id="52838"/>
    <lineage>
        <taxon>Eukaryota</taxon>
        <taxon>Viridiplantae</taxon>
        <taxon>Streptophyta</taxon>
        <taxon>Embryophyta</taxon>
        <taxon>Tracheophyta</taxon>
        <taxon>Spermatophyta</taxon>
        <taxon>Magnoliopsida</taxon>
        <taxon>Liliopsida</taxon>
        <taxon>Zingiberales</taxon>
        <taxon>Musaceae</taxon>
        <taxon>Musa</taxon>
    </lineage>
</organism>
<feature type="compositionally biased region" description="Polar residues" evidence="1">
    <location>
        <begin position="55"/>
        <end position="64"/>
    </location>
</feature>
<dbReference type="AlphaFoldDB" id="A0A4S8IFX8"/>
<reference evidence="2 3" key="1">
    <citation type="journal article" date="2019" name="Nat. Plants">
        <title>Genome sequencing of Musa balbisiana reveals subgenome evolution and function divergence in polyploid bananas.</title>
        <authorList>
            <person name="Yao X."/>
        </authorList>
    </citation>
    <scope>NUCLEOTIDE SEQUENCE [LARGE SCALE GENOMIC DNA]</scope>
    <source>
        <strain evidence="3">cv. DH-PKW</strain>
        <tissue evidence="2">Leaves</tissue>
    </source>
</reference>
<accession>A0A4S8IFX8</accession>
<protein>
    <submittedName>
        <fullName evidence="2">Uncharacterized protein</fullName>
    </submittedName>
</protein>
<name>A0A4S8IFX8_MUSBA</name>
<feature type="region of interest" description="Disordered" evidence="1">
    <location>
        <begin position="42"/>
        <end position="64"/>
    </location>
</feature>
<dbReference type="EMBL" id="PYDT01000010">
    <property type="protein sequence ID" value="THU46859.1"/>
    <property type="molecule type" value="Genomic_DNA"/>
</dbReference>
<evidence type="ECO:0000256" key="1">
    <source>
        <dbReference type="SAM" id="MobiDB-lite"/>
    </source>
</evidence>
<sequence length="64" mass="7427">MHEKGAPWLDQGWLQWGKPHSATTTKTSDMMFVMQHETYKTSTSHSKPQFLLPSKQFSQQPPRP</sequence>
<gene>
    <name evidence="2" type="ORF">C4D60_Mb09t09370</name>
</gene>
<dbReference type="Proteomes" id="UP000317650">
    <property type="component" value="Chromosome 9"/>
</dbReference>